<accession>X1KSA6</accession>
<dbReference type="AlphaFoldDB" id="X1KSA6"/>
<gene>
    <name evidence="2" type="ORF">S06H3_03590</name>
</gene>
<feature type="domain" description="DUF3786" evidence="1">
    <location>
        <begin position="3"/>
        <end position="158"/>
    </location>
</feature>
<dbReference type="Pfam" id="PF12654">
    <property type="entry name" value="DUF3786"/>
    <property type="match status" value="1"/>
</dbReference>
<dbReference type="EMBL" id="BARV01001185">
    <property type="protein sequence ID" value="GAH93039.1"/>
    <property type="molecule type" value="Genomic_DNA"/>
</dbReference>
<organism evidence="2">
    <name type="scientific">marine sediment metagenome</name>
    <dbReference type="NCBI Taxonomy" id="412755"/>
    <lineage>
        <taxon>unclassified sequences</taxon>
        <taxon>metagenomes</taxon>
        <taxon>ecological metagenomes</taxon>
    </lineage>
</organism>
<feature type="non-terminal residue" evidence="2">
    <location>
        <position position="1"/>
    </location>
</feature>
<comment type="caution">
    <text evidence="2">The sequence shown here is derived from an EMBL/GenBank/DDBJ whole genome shotgun (WGS) entry which is preliminary data.</text>
</comment>
<reference evidence="2" key="1">
    <citation type="journal article" date="2014" name="Front. Microbiol.">
        <title>High frequency of phylogenetically diverse reductive dehalogenase-homologous genes in deep subseafloor sedimentary metagenomes.</title>
        <authorList>
            <person name="Kawai M."/>
            <person name="Futagami T."/>
            <person name="Toyoda A."/>
            <person name="Takaki Y."/>
            <person name="Nishi S."/>
            <person name="Hori S."/>
            <person name="Arai W."/>
            <person name="Tsubouchi T."/>
            <person name="Morono Y."/>
            <person name="Uchiyama I."/>
            <person name="Ito T."/>
            <person name="Fujiyama A."/>
            <person name="Inagaki F."/>
            <person name="Takami H."/>
        </authorList>
    </citation>
    <scope>NUCLEOTIDE SEQUENCE</scope>
    <source>
        <strain evidence="2">Expedition CK06-06</strain>
    </source>
</reference>
<evidence type="ECO:0000313" key="2">
    <source>
        <dbReference type="EMBL" id="GAH93039.1"/>
    </source>
</evidence>
<protein>
    <recommendedName>
        <fullName evidence="1">DUF3786 domain-containing protein</fullName>
    </recommendedName>
</protein>
<evidence type="ECO:0000259" key="1">
    <source>
        <dbReference type="Pfam" id="PF12654"/>
    </source>
</evidence>
<sequence>QVIIIEYLNQSYQITLPDIEISLMDSEEEIPIRDKILILHYLTSAKGTPTSNKSIAYKELPEGSNYFPTFYKRAIKPLIDHFGKQPHLLVDAAGKLGGYKVDYGDVAVTINAFSRVPITLVLWQGDEEFPPGGSILFDATVSDYLSTEDINVLCEIIAWKLVKFLREGNDRSSGTRYH</sequence>
<proteinExistence type="predicted"/>
<dbReference type="InterPro" id="IPR024264">
    <property type="entry name" value="DUF3786"/>
</dbReference>
<name>X1KSA6_9ZZZZ</name>